<organism evidence="5 6">
    <name type="scientific">candidate division WWE3 bacterium</name>
    <dbReference type="NCBI Taxonomy" id="2053526"/>
    <lineage>
        <taxon>Bacteria</taxon>
        <taxon>Katanobacteria</taxon>
    </lineage>
</organism>
<dbReference type="SUPFAM" id="SSF51713">
    <property type="entry name" value="tRNA-guanine transglycosylase"/>
    <property type="match status" value="1"/>
</dbReference>
<dbReference type="GO" id="GO:0002099">
    <property type="term" value="P:tRNA wobble guanine modification"/>
    <property type="evidence" value="ECO:0007669"/>
    <property type="project" value="TreeGrafter"/>
</dbReference>
<gene>
    <name evidence="5" type="primary">tgt</name>
    <name evidence="5" type="ORF">C4561_05075</name>
</gene>
<evidence type="ECO:0000313" key="6">
    <source>
        <dbReference type="Proteomes" id="UP000265540"/>
    </source>
</evidence>
<evidence type="ECO:0000313" key="5">
    <source>
        <dbReference type="EMBL" id="RJR26491.1"/>
    </source>
</evidence>
<protein>
    <submittedName>
        <fullName evidence="5">tRNA guanosine(34) transglycosylase Tgt</fullName>
        <ecNumber evidence="5">2.4.2.29</ecNumber>
    </submittedName>
</protein>
<dbReference type="InterPro" id="IPR036511">
    <property type="entry name" value="TGT-like_sf"/>
</dbReference>
<dbReference type="PANTHER" id="PTHR46499">
    <property type="entry name" value="QUEUINE TRNA-RIBOSYLTRANSFERASE"/>
    <property type="match status" value="1"/>
</dbReference>
<dbReference type="GO" id="GO:0005737">
    <property type="term" value="C:cytoplasm"/>
    <property type="evidence" value="ECO:0007669"/>
    <property type="project" value="TreeGrafter"/>
</dbReference>
<evidence type="ECO:0000259" key="4">
    <source>
        <dbReference type="Pfam" id="PF01702"/>
    </source>
</evidence>
<dbReference type="NCBIfam" id="TIGR00430">
    <property type="entry name" value="Q_tRNA_tgt"/>
    <property type="match status" value="1"/>
</dbReference>
<dbReference type="Gene3D" id="3.20.20.105">
    <property type="entry name" value="Queuine tRNA-ribosyltransferase-like"/>
    <property type="match status" value="1"/>
</dbReference>
<sequence length="369" mass="42119">MYSIYYFTMTKGKNDFMQLKLRKHILDLPVFFPDATHAVIRGMSPDDLIGTNTQGLVVNTFHFLVDGIIDVVEKSGGVSSFMNVNLPVISDSGGFQAMSLVRRGNNGGKLTDNGVVFKNFKNGSYLELTPENCIETQLKIGSDILMCLDDCTDPHENIIEQEKSIERTIKWAKRCRARFDELTGTMEKAKPLLFAIIQGGNHQELRKQCADELIKLNFDGYAYGGWPMFEGTFMEDILRFTAYLMPDDKPKYAMGVGKPEDVRKGIDMGYNMFDCVLPTRDARHGRLYVWKDAKNGTQMEYEFLAIGSGQNKHDLRPVSDECRCITCQKYTRAYLHHLFKISEPSYYRLATIHNLFFYADYMNHISLGD</sequence>
<proteinExistence type="predicted"/>
<keyword evidence="1 5" id="KW-0328">Glycosyltransferase</keyword>
<keyword evidence="3" id="KW-0819">tRNA processing</keyword>
<evidence type="ECO:0000256" key="1">
    <source>
        <dbReference type="ARBA" id="ARBA00022676"/>
    </source>
</evidence>
<reference evidence="5 6" key="1">
    <citation type="journal article" date="2017" name="ISME J.">
        <title>Energy and carbon metabolisms in a deep terrestrial subsurface fluid microbial community.</title>
        <authorList>
            <person name="Momper L."/>
            <person name="Jungbluth S.P."/>
            <person name="Lee M.D."/>
            <person name="Amend J.P."/>
        </authorList>
    </citation>
    <scope>NUCLEOTIDE SEQUENCE [LARGE SCALE GENOMIC DNA]</scope>
    <source>
        <strain evidence="5">SURF_46</strain>
    </source>
</reference>
<dbReference type="AlphaFoldDB" id="A0A3A4ZB55"/>
<dbReference type="EMBL" id="QZJF01000021">
    <property type="protein sequence ID" value="RJR26491.1"/>
    <property type="molecule type" value="Genomic_DNA"/>
</dbReference>
<keyword evidence="2 5" id="KW-0808">Transferase</keyword>
<dbReference type="InterPro" id="IPR050076">
    <property type="entry name" value="ArchSynthase1/Queuine_TRR"/>
</dbReference>
<dbReference type="InterPro" id="IPR004803">
    <property type="entry name" value="TGT"/>
</dbReference>
<dbReference type="Proteomes" id="UP000265540">
    <property type="component" value="Unassembled WGS sequence"/>
</dbReference>
<dbReference type="InterPro" id="IPR002616">
    <property type="entry name" value="tRNA_ribo_trans-like"/>
</dbReference>
<dbReference type="NCBIfam" id="TIGR00449">
    <property type="entry name" value="tgt_general"/>
    <property type="match status" value="1"/>
</dbReference>
<feature type="domain" description="tRNA-guanine(15) transglycosylase-like" evidence="4">
    <location>
        <begin position="18"/>
        <end position="365"/>
    </location>
</feature>
<dbReference type="EC" id="2.4.2.29" evidence="5"/>
<dbReference type="PANTHER" id="PTHR46499:SF1">
    <property type="entry name" value="QUEUINE TRNA-RIBOSYLTRANSFERASE"/>
    <property type="match status" value="1"/>
</dbReference>
<evidence type="ECO:0000256" key="3">
    <source>
        <dbReference type="ARBA" id="ARBA00022694"/>
    </source>
</evidence>
<dbReference type="GO" id="GO:0008479">
    <property type="term" value="F:tRNA-guanosine(34) queuine transglycosylase activity"/>
    <property type="evidence" value="ECO:0007669"/>
    <property type="project" value="InterPro"/>
</dbReference>
<comment type="caution">
    <text evidence="5">The sequence shown here is derived from an EMBL/GenBank/DDBJ whole genome shotgun (WGS) entry which is preliminary data.</text>
</comment>
<evidence type="ECO:0000256" key="2">
    <source>
        <dbReference type="ARBA" id="ARBA00022679"/>
    </source>
</evidence>
<dbReference type="Pfam" id="PF01702">
    <property type="entry name" value="TGT"/>
    <property type="match status" value="1"/>
</dbReference>
<accession>A0A3A4ZB55</accession>
<name>A0A3A4ZB55_UNCKA</name>